<keyword evidence="3" id="KW-0479">Metal-binding</keyword>
<keyword evidence="5" id="KW-0106">Calcium</keyword>
<dbReference type="Pfam" id="PF17164">
    <property type="entry name" value="DUF5122"/>
    <property type="match status" value="1"/>
</dbReference>
<dbReference type="EMBL" id="CP045737">
    <property type="protein sequence ID" value="QGG42467.1"/>
    <property type="molecule type" value="Genomic_DNA"/>
</dbReference>
<dbReference type="RefSeq" id="WP_153654145.1">
    <property type="nucleotide sequence ID" value="NZ_CP045737.1"/>
</dbReference>
<evidence type="ECO:0000256" key="3">
    <source>
        <dbReference type="ARBA" id="ARBA00022723"/>
    </source>
</evidence>
<keyword evidence="2" id="KW-0272">Extracellular matrix</keyword>
<protein>
    <recommendedName>
        <fullName evidence="8">Fibrinogen C-terminal domain-containing protein</fullName>
    </recommendedName>
</protein>
<evidence type="ECO:0000256" key="6">
    <source>
        <dbReference type="ARBA" id="ARBA00023157"/>
    </source>
</evidence>
<reference evidence="9 10" key="1">
    <citation type="submission" date="2019-11" db="EMBL/GenBank/DDBJ databases">
        <authorList>
            <person name="Li J."/>
        </authorList>
    </citation>
    <scope>NUCLEOTIDE SEQUENCE [LARGE SCALE GENOMIC DNA]</scope>
    <source>
        <strain evidence="9 10">MF47</strain>
    </source>
</reference>
<sequence>MSAFSHRPLRAALLAALLPVLVVSGLAGLSSPAGAATPVDGLSPSTAAASCWEVKQLDSAAPDGVYWILTPQLQVPTQIYCDQSTDGGGWALIGRGRENWTYNYNGKGTPAEVAGTVTGQAAFAPRQLDSTVINGLLGGKRFDDPAYGSGVRVRRAVNQDGTSWQETRWSYRAGSRDRWSWALGAGFPLATVTIGGSSISNTTTYEFGADTAYKRLWTHENARNGYVRGFSFGQNGIGSTAAGSYIYSKASGGAYGTPFSQVFIRPKLRSSDLTFTEIPAAGTPAQTIRAVPKNGSLTTTWGVTGLGNGGTTENATEVQAFAQIGGTMYVGGNFTTVLKGATATGNDRVAQPYLAAFDVKTGEFIRSFTPRLNSMVKSLAALPDGRLAVGGEFTQVAGTARSGLVVLNPTTGALDTSWATNLENRMSGGKVSVRGLDTDGTYLYLTGAFTHFIKAGTTERYAKNGGRIALSTGTADNGWNPGFNGTGTALDVSDDKSTVYFAGYFTTMKDGAQPADRAAAISTAAGGNRTAAWQPTFSTKGSARYQQAVQQVGSKVWLGGSQHSMFSYDTSTFALENTHITKAGGDLQAITGGNGVVYGGCHCEHWNYSDTAAYDTTSPGSTNITWTQADKTYYVGAWDEQTGDFAMEFTPEMRARNGLGAWALKVASDGTLWAGGSITSSVKENGANQWIGGFVRYAPRPSTAPGRPGGLTVARSGSSATVSWSASSTSGVTYEVLRNDRVVATSTSTRVTVPGATEADRYAVRAADSWGNRSASTAVVSAAVAPVTTTLVPTGSTWAYRVDPSAVGSDWNRSFFDDSAWSTGAAPLGWGTGPLATNVDVPAGQTRPVTSYYRKKFTIAPGSTFGTVTLTTRADDAVAVHVNGVEVGRSNLPAGALSASTYALSAPSTATAVANPVTFTVPVSALRTGSNTIGVEVHSMYKSTPSSSMDMSLVAEAGNQAPGAEATSTPLVPAGSTWSYLFDNAATVPAGWTTSEAATSGWRTGAAPLGWGTSGPIMTNIDVAAGGTRALTSYYRRSFAVPDASAVKKLTLVTRADDGVAIHVNGVEVGRSNLPVGALTRTTYATTAVSTASALAAPVTIDVPVSVLKDGANSIAVEVHSNYRATPSASMDLSLVATS</sequence>
<accession>A0A5Q2MHA7</accession>
<dbReference type="GO" id="GO:0046872">
    <property type="term" value="F:metal ion binding"/>
    <property type="evidence" value="ECO:0007669"/>
    <property type="project" value="UniProtKB-KW"/>
</dbReference>
<dbReference type="InterPro" id="IPR036056">
    <property type="entry name" value="Fibrinogen-like_C"/>
</dbReference>
<dbReference type="InterPro" id="IPR002181">
    <property type="entry name" value="Fibrinogen_a/b/g_C_dom"/>
</dbReference>
<keyword evidence="10" id="KW-1185">Reference proteome</keyword>
<dbReference type="KEGG" id="aef:GEV26_14390"/>
<dbReference type="InterPro" id="IPR008979">
    <property type="entry name" value="Galactose-bd-like_sf"/>
</dbReference>
<comment type="subcellular location">
    <subcellularLocation>
        <location evidence="1">Secreted</location>
        <location evidence="1">Extracellular space</location>
        <location evidence="1">Extracellular matrix</location>
    </subcellularLocation>
</comment>
<dbReference type="InterPro" id="IPR013431">
    <property type="entry name" value="Delta_60_rpt"/>
</dbReference>
<evidence type="ECO:0000256" key="4">
    <source>
        <dbReference type="ARBA" id="ARBA00022734"/>
    </source>
</evidence>
<evidence type="ECO:0000256" key="1">
    <source>
        <dbReference type="ARBA" id="ARBA00004498"/>
    </source>
</evidence>
<keyword evidence="6" id="KW-1015">Disulfide bond</keyword>
<gene>
    <name evidence="9" type="ORF">GEV26_14390</name>
</gene>
<keyword evidence="2" id="KW-0964">Secreted</keyword>
<dbReference type="GO" id="GO:0005615">
    <property type="term" value="C:extracellular space"/>
    <property type="evidence" value="ECO:0007669"/>
    <property type="project" value="TreeGrafter"/>
</dbReference>
<evidence type="ECO:0000313" key="10">
    <source>
        <dbReference type="Proteomes" id="UP000392064"/>
    </source>
</evidence>
<dbReference type="InterPro" id="IPR014716">
    <property type="entry name" value="Fibrinogen_a/b/g_C_1"/>
</dbReference>
<proteinExistence type="predicted"/>
<name>A0A5Q2MHA7_9ACTN</name>
<dbReference type="PROSITE" id="PS51406">
    <property type="entry name" value="FIBRINOGEN_C_2"/>
    <property type="match status" value="1"/>
</dbReference>
<dbReference type="PANTHER" id="PTHR16146">
    <property type="entry name" value="INTELECTIN"/>
    <property type="match status" value="1"/>
</dbReference>
<dbReference type="SUPFAM" id="SSF50969">
    <property type="entry name" value="YVTN repeat-like/Quinoprotein amine dehydrogenase"/>
    <property type="match status" value="1"/>
</dbReference>
<keyword evidence="4" id="KW-0430">Lectin</keyword>
<dbReference type="GO" id="GO:0070492">
    <property type="term" value="F:oligosaccharide binding"/>
    <property type="evidence" value="ECO:0007669"/>
    <property type="project" value="TreeGrafter"/>
</dbReference>
<dbReference type="InterPro" id="IPR013783">
    <property type="entry name" value="Ig-like_fold"/>
</dbReference>
<dbReference type="SUPFAM" id="SSF49785">
    <property type="entry name" value="Galactose-binding domain-like"/>
    <property type="match status" value="2"/>
</dbReference>
<feature type="chain" id="PRO_5024274384" description="Fibrinogen C-terminal domain-containing protein" evidence="7">
    <location>
        <begin position="36"/>
        <end position="1139"/>
    </location>
</feature>
<evidence type="ECO:0000256" key="2">
    <source>
        <dbReference type="ARBA" id="ARBA00022530"/>
    </source>
</evidence>
<dbReference type="AlphaFoldDB" id="A0A5Q2MHA7"/>
<dbReference type="PANTHER" id="PTHR16146:SF46">
    <property type="entry name" value="INTELECTIN-1A-RELATED"/>
    <property type="match status" value="1"/>
</dbReference>
<evidence type="ECO:0000313" key="9">
    <source>
        <dbReference type="EMBL" id="QGG42467.1"/>
    </source>
</evidence>
<dbReference type="Proteomes" id="UP000392064">
    <property type="component" value="Chromosome"/>
</dbReference>
<evidence type="ECO:0000259" key="8">
    <source>
        <dbReference type="PROSITE" id="PS51406"/>
    </source>
</evidence>
<organism evidence="9 10">
    <name type="scientific">Aeromicrobium yanjiei</name>
    <dbReference type="NCBI Taxonomy" id="2662028"/>
    <lineage>
        <taxon>Bacteria</taxon>
        <taxon>Bacillati</taxon>
        <taxon>Actinomycetota</taxon>
        <taxon>Actinomycetes</taxon>
        <taxon>Propionibacteriales</taxon>
        <taxon>Nocardioidaceae</taxon>
        <taxon>Aeromicrobium</taxon>
    </lineage>
</organism>
<dbReference type="InterPro" id="IPR011044">
    <property type="entry name" value="Quino_amine_DH_bsu"/>
</dbReference>
<dbReference type="NCBIfam" id="NF040941">
    <property type="entry name" value="GGGWT_bact"/>
    <property type="match status" value="1"/>
</dbReference>
<dbReference type="SUPFAM" id="SSF56496">
    <property type="entry name" value="Fibrinogen C-terminal domain-like"/>
    <property type="match status" value="1"/>
</dbReference>
<dbReference type="Gene3D" id="2.60.40.10">
    <property type="entry name" value="Immunoglobulins"/>
    <property type="match status" value="1"/>
</dbReference>
<evidence type="ECO:0000256" key="7">
    <source>
        <dbReference type="SAM" id="SignalP"/>
    </source>
</evidence>
<dbReference type="Gene3D" id="2.60.120.260">
    <property type="entry name" value="Galactose-binding domain-like"/>
    <property type="match status" value="2"/>
</dbReference>
<evidence type="ECO:0000256" key="5">
    <source>
        <dbReference type="ARBA" id="ARBA00022837"/>
    </source>
</evidence>
<dbReference type="Gene3D" id="3.90.215.10">
    <property type="entry name" value="Gamma Fibrinogen, chain A, domain 1"/>
    <property type="match status" value="1"/>
</dbReference>
<dbReference type="GO" id="GO:0005975">
    <property type="term" value="P:carbohydrate metabolic process"/>
    <property type="evidence" value="ECO:0007669"/>
    <property type="project" value="UniProtKB-ARBA"/>
</dbReference>
<keyword evidence="7" id="KW-0732">Signal</keyword>
<feature type="signal peptide" evidence="7">
    <location>
        <begin position="1"/>
        <end position="35"/>
    </location>
</feature>
<feature type="domain" description="Fibrinogen C-terminal" evidence="8">
    <location>
        <begin position="42"/>
        <end position="105"/>
    </location>
</feature>